<dbReference type="GO" id="GO:0016197">
    <property type="term" value="P:endosomal transport"/>
    <property type="evidence" value="ECO:0007669"/>
    <property type="project" value="TreeGrafter"/>
</dbReference>
<dbReference type="EMBL" id="JAZHOF010000006">
    <property type="protein sequence ID" value="MEJ8572830.1"/>
    <property type="molecule type" value="Genomic_DNA"/>
</dbReference>
<keyword evidence="2" id="KW-0489">Methyltransferase</keyword>
<proteinExistence type="predicted"/>
<evidence type="ECO:0000313" key="3">
    <source>
        <dbReference type="Proteomes" id="UP001378188"/>
    </source>
</evidence>
<keyword evidence="2" id="KW-0808">Transferase</keyword>
<dbReference type="GO" id="GO:0005737">
    <property type="term" value="C:cytoplasm"/>
    <property type="evidence" value="ECO:0007669"/>
    <property type="project" value="GOC"/>
</dbReference>
<dbReference type="Proteomes" id="UP001378188">
    <property type="component" value="Unassembled WGS sequence"/>
</dbReference>
<evidence type="ECO:0000313" key="2">
    <source>
        <dbReference type="EMBL" id="MEJ8572830.1"/>
    </source>
</evidence>
<dbReference type="GO" id="GO:0008168">
    <property type="term" value="F:methyltransferase activity"/>
    <property type="evidence" value="ECO:0007669"/>
    <property type="project" value="UniProtKB-KW"/>
</dbReference>
<dbReference type="GO" id="GO:0006888">
    <property type="term" value="P:endoplasmic reticulum to Golgi vesicle-mediated transport"/>
    <property type="evidence" value="ECO:0007669"/>
    <property type="project" value="TreeGrafter"/>
</dbReference>
<dbReference type="Gene3D" id="3.40.50.150">
    <property type="entry name" value="Vaccinia Virus protein VP39"/>
    <property type="match status" value="1"/>
</dbReference>
<dbReference type="PANTHER" id="PTHR34009">
    <property type="entry name" value="PROTEIN STAR"/>
    <property type="match status" value="1"/>
</dbReference>
<dbReference type="GO" id="GO:0005886">
    <property type="term" value="C:plasma membrane"/>
    <property type="evidence" value="ECO:0007669"/>
    <property type="project" value="TreeGrafter"/>
</dbReference>
<dbReference type="Pfam" id="PF05050">
    <property type="entry name" value="Methyltransf_21"/>
    <property type="match status" value="1"/>
</dbReference>
<comment type="caution">
    <text evidence="2">The sequence shown here is derived from an EMBL/GenBank/DDBJ whole genome shotgun (WGS) entry which is preliminary data.</text>
</comment>
<keyword evidence="3" id="KW-1185">Reference proteome</keyword>
<gene>
    <name evidence="2" type="ORF">V3328_15170</name>
</gene>
<dbReference type="SUPFAM" id="SSF53335">
    <property type="entry name" value="S-adenosyl-L-methionine-dependent methyltransferases"/>
    <property type="match status" value="1"/>
</dbReference>
<dbReference type="RefSeq" id="WP_340330531.1">
    <property type="nucleotide sequence ID" value="NZ_JAZHOF010000006.1"/>
</dbReference>
<name>A0AAW9RLM1_9HYPH</name>
<dbReference type="InterPro" id="IPR029063">
    <property type="entry name" value="SAM-dependent_MTases_sf"/>
</dbReference>
<protein>
    <submittedName>
        <fullName evidence="2">FkbM family methyltransferase</fullName>
    </submittedName>
</protein>
<dbReference type="InterPro" id="IPR053202">
    <property type="entry name" value="EGF_Rcpt_Signaling_Reg"/>
</dbReference>
<dbReference type="GO" id="GO:0032259">
    <property type="term" value="P:methylation"/>
    <property type="evidence" value="ECO:0007669"/>
    <property type="project" value="UniProtKB-KW"/>
</dbReference>
<reference evidence="2 3" key="1">
    <citation type="submission" date="2024-02" db="EMBL/GenBank/DDBJ databases">
        <title>Genome analysis and characterization of Microbaculum marinisediminis sp. nov., isolated from marine sediment.</title>
        <authorList>
            <person name="Du Z.-J."/>
            <person name="Ye Y.-Q."/>
            <person name="Zhang Z.-R."/>
            <person name="Yuan S.-M."/>
            <person name="Zhang X.-Y."/>
        </authorList>
    </citation>
    <scope>NUCLEOTIDE SEQUENCE [LARGE SCALE GENOMIC DNA]</scope>
    <source>
        <strain evidence="2 3">SDUM1044001</strain>
    </source>
</reference>
<dbReference type="PANTHER" id="PTHR34009:SF2">
    <property type="entry name" value="PROTEIN STAR"/>
    <property type="match status" value="1"/>
</dbReference>
<accession>A0AAW9RLM1</accession>
<dbReference type="InterPro" id="IPR006342">
    <property type="entry name" value="FkbM_mtfrase"/>
</dbReference>
<feature type="domain" description="Methyltransferase FkbM" evidence="1">
    <location>
        <begin position="56"/>
        <end position="229"/>
    </location>
</feature>
<dbReference type="NCBIfam" id="TIGR01444">
    <property type="entry name" value="fkbM_fam"/>
    <property type="match status" value="1"/>
</dbReference>
<evidence type="ECO:0000259" key="1">
    <source>
        <dbReference type="Pfam" id="PF05050"/>
    </source>
</evidence>
<organism evidence="2 3">
    <name type="scientific">Microbaculum marinum</name>
    <dbReference type="NCBI Taxonomy" id="1764581"/>
    <lineage>
        <taxon>Bacteria</taxon>
        <taxon>Pseudomonadati</taxon>
        <taxon>Pseudomonadota</taxon>
        <taxon>Alphaproteobacteria</taxon>
        <taxon>Hyphomicrobiales</taxon>
        <taxon>Tepidamorphaceae</taxon>
        <taxon>Microbaculum</taxon>
    </lineage>
</organism>
<sequence>MKEVIRSVLSALGYRVEGIRYTPRQLLDPNRRRELRFDDVICRHMFEHGQECIFIQVGAYDGISTDPLYKYVGRCGWRGVLLEPQPRSAASLRQLYQDNDKIAVLEAALDRQRGRRILYTVATDDLPDWAGGMASFYREHLLKHEYLLPGVGERVREVPVDCVTFDDVLERLPGDKLDLLQIDAEGADGEIIALFPFDRVMPSIVHWEIKNLSRTEQESVLELLGGHGYLVARSGCEDMLAVLPPSAN</sequence>
<dbReference type="AlphaFoldDB" id="A0AAW9RLM1"/>